<evidence type="ECO:0000256" key="6">
    <source>
        <dbReference type="ARBA" id="ARBA00023063"/>
    </source>
</evidence>
<dbReference type="Pfam" id="PF13806">
    <property type="entry name" value="Rieske_2"/>
    <property type="match status" value="1"/>
</dbReference>
<dbReference type="GO" id="GO:0008942">
    <property type="term" value="F:nitrite reductase [NAD(P)H] activity"/>
    <property type="evidence" value="ECO:0007669"/>
    <property type="project" value="InterPro"/>
</dbReference>
<proteinExistence type="predicted"/>
<organism evidence="8 9">
    <name type="scientific">Serinicoccus chungangensis</name>
    <dbReference type="NCBI Taxonomy" id="767452"/>
    <lineage>
        <taxon>Bacteria</taxon>
        <taxon>Bacillati</taxon>
        <taxon>Actinomycetota</taxon>
        <taxon>Actinomycetes</taxon>
        <taxon>Micrococcales</taxon>
        <taxon>Ornithinimicrobiaceae</taxon>
        <taxon>Serinicoccus</taxon>
    </lineage>
</organism>
<evidence type="ECO:0000313" key="8">
    <source>
        <dbReference type="EMBL" id="KUG58501.1"/>
    </source>
</evidence>
<dbReference type="EMBL" id="LQBL01000003">
    <property type="protein sequence ID" value="KUG58501.1"/>
    <property type="molecule type" value="Genomic_DNA"/>
</dbReference>
<protein>
    <recommendedName>
        <fullName evidence="7">Rieske domain-containing protein</fullName>
    </recommendedName>
</protein>
<keyword evidence="6" id="KW-0534">Nitrate assimilation</keyword>
<dbReference type="NCBIfam" id="TIGR02378">
    <property type="entry name" value="nirD_assim_sml"/>
    <property type="match status" value="1"/>
</dbReference>
<dbReference type="GO" id="GO:0042128">
    <property type="term" value="P:nitrate assimilation"/>
    <property type="evidence" value="ECO:0007669"/>
    <property type="project" value="UniProtKB-KW"/>
</dbReference>
<dbReference type="PANTHER" id="PTHR40562:SF1">
    <property type="entry name" value="NITRITE REDUCTASE (NADH) SMALL SUBUNIT"/>
    <property type="match status" value="1"/>
</dbReference>
<comment type="caution">
    <text evidence="8">The sequence shown here is derived from an EMBL/GenBank/DDBJ whole genome shotgun (WGS) entry which is preliminary data.</text>
</comment>
<keyword evidence="3" id="KW-0560">Oxidoreductase</keyword>
<evidence type="ECO:0000256" key="5">
    <source>
        <dbReference type="ARBA" id="ARBA00023014"/>
    </source>
</evidence>
<reference evidence="8 9" key="1">
    <citation type="submission" date="2015-12" db="EMBL/GenBank/DDBJ databases">
        <title>Serinicoccus chungangenesis strain CD08_5 genome sequencing and assembly.</title>
        <authorList>
            <person name="Chander A.M."/>
            <person name="Kaur G."/>
            <person name="Nair G.R."/>
            <person name="Dhawan D.K."/>
            <person name="Kochhar R.K."/>
            <person name="Mayilraj S."/>
            <person name="Bhadada S.K."/>
        </authorList>
    </citation>
    <scope>NUCLEOTIDE SEQUENCE [LARGE SCALE GENOMIC DNA]</scope>
    <source>
        <strain evidence="8 9">CD08_5</strain>
    </source>
</reference>
<keyword evidence="5" id="KW-0411">Iron-sulfur</keyword>
<evidence type="ECO:0000313" key="9">
    <source>
        <dbReference type="Proteomes" id="UP000054837"/>
    </source>
</evidence>
<dbReference type="GO" id="GO:0016705">
    <property type="term" value="F:oxidoreductase activity, acting on paired donors, with incorporation or reduction of molecular oxygen"/>
    <property type="evidence" value="ECO:0007669"/>
    <property type="project" value="UniProtKB-ARBA"/>
</dbReference>
<name>A0A0W8IEU4_9MICO</name>
<feature type="domain" description="Rieske" evidence="7">
    <location>
        <begin position="16"/>
        <end position="121"/>
    </location>
</feature>
<dbReference type="Gene3D" id="2.102.10.10">
    <property type="entry name" value="Rieske [2Fe-2S] iron-sulphur domain"/>
    <property type="match status" value="1"/>
</dbReference>
<evidence type="ECO:0000256" key="3">
    <source>
        <dbReference type="ARBA" id="ARBA00023002"/>
    </source>
</evidence>
<evidence type="ECO:0000259" key="7">
    <source>
        <dbReference type="PROSITE" id="PS51296"/>
    </source>
</evidence>
<dbReference type="InterPro" id="IPR017941">
    <property type="entry name" value="Rieske_2Fe-2S"/>
</dbReference>
<dbReference type="AlphaFoldDB" id="A0A0W8IEU4"/>
<dbReference type="PANTHER" id="PTHR40562">
    <property type="match status" value="1"/>
</dbReference>
<sequence length="126" mass="13225">MVTVTSTRCSSTDLWTPVCRRDQLAPGWGEAALLGDTQVALFLVVEQVGCAGRVYAVSNLDPATGAAVISRGIVGSRSGCPTIASPLHKDVFDLSTGDCLTRTDLRLPVWAVREVDGLIELAPGKG</sequence>
<dbReference type="CDD" id="cd03529">
    <property type="entry name" value="Rieske_NirD"/>
    <property type="match status" value="1"/>
</dbReference>
<evidence type="ECO:0000256" key="2">
    <source>
        <dbReference type="ARBA" id="ARBA00022723"/>
    </source>
</evidence>
<accession>A0A0W8IEU4</accession>
<dbReference type="InterPro" id="IPR017881">
    <property type="entry name" value="NirD"/>
</dbReference>
<dbReference type="GO" id="GO:0004497">
    <property type="term" value="F:monooxygenase activity"/>
    <property type="evidence" value="ECO:0007669"/>
    <property type="project" value="UniProtKB-ARBA"/>
</dbReference>
<dbReference type="InterPro" id="IPR012748">
    <property type="entry name" value="Rieske-like_NirD"/>
</dbReference>
<dbReference type="SUPFAM" id="SSF50022">
    <property type="entry name" value="ISP domain"/>
    <property type="match status" value="1"/>
</dbReference>
<keyword evidence="1" id="KW-0001">2Fe-2S</keyword>
<keyword evidence="4" id="KW-0408">Iron</keyword>
<gene>
    <name evidence="8" type="ORF">AVL62_10930</name>
</gene>
<dbReference type="OrthoDB" id="3213360at2"/>
<dbReference type="PROSITE" id="PS51296">
    <property type="entry name" value="RIESKE"/>
    <property type="match status" value="1"/>
</dbReference>
<keyword evidence="9" id="KW-1185">Reference proteome</keyword>
<keyword evidence="2" id="KW-0479">Metal-binding</keyword>
<dbReference type="PROSITE" id="PS51300">
    <property type="entry name" value="NIRD"/>
    <property type="match status" value="1"/>
</dbReference>
<dbReference type="InterPro" id="IPR036922">
    <property type="entry name" value="Rieske_2Fe-2S_sf"/>
</dbReference>
<dbReference type="STRING" id="767452.AVL62_10930"/>
<dbReference type="GO" id="GO:0046872">
    <property type="term" value="F:metal ion binding"/>
    <property type="evidence" value="ECO:0007669"/>
    <property type="project" value="UniProtKB-KW"/>
</dbReference>
<evidence type="ECO:0000256" key="4">
    <source>
        <dbReference type="ARBA" id="ARBA00023004"/>
    </source>
</evidence>
<dbReference type="Proteomes" id="UP000054837">
    <property type="component" value="Unassembled WGS sequence"/>
</dbReference>
<evidence type="ECO:0000256" key="1">
    <source>
        <dbReference type="ARBA" id="ARBA00022714"/>
    </source>
</evidence>
<dbReference type="GO" id="GO:0051537">
    <property type="term" value="F:2 iron, 2 sulfur cluster binding"/>
    <property type="evidence" value="ECO:0007669"/>
    <property type="project" value="UniProtKB-KW"/>
</dbReference>